<dbReference type="RefSeq" id="WP_101455018.1">
    <property type="nucleotide sequence ID" value="NZ_PCGY01000011.1"/>
</dbReference>
<evidence type="ECO:0000313" key="2">
    <source>
        <dbReference type="Proteomes" id="UP000233727"/>
    </source>
</evidence>
<dbReference type="EMBL" id="PCGY01000011">
    <property type="protein sequence ID" value="PKU92898.1"/>
    <property type="molecule type" value="Genomic_DNA"/>
</dbReference>
<dbReference type="Proteomes" id="UP000233727">
    <property type="component" value="Unassembled WGS sequence"/>
</dbReference>
<evidence type="ECO:0000313" key="1">
    <source>
        <dbReference type="EMBL" id="PKU92898.1"/>
    </source>
</evidence>
<dbReference type="AlphaFoldDB" id="A0A2N3QMH9"/>
<proteinExistence type="predicted"/>
<gene>
    <name evidence="1" type="ORF">CQR47_0748</name>
</gene>
<accession>A0A2N3QMH9</accession>
<organism evidence="1 2">
    <name type="scientific">Bifidobacterium thermophilum</name>
    <dbReference type="NCBI Taxonomy" id="33905"/>
    <lineage>
        <taxon>Bacteria</taxon>
        <taxon>Bacillati</taxon>
        <taxon>Actinomycetota</taxon>
        <taxon>Actinomycetes</taxon>
        <taxon>Bifidobacteriales</taxon>
        <taxon>Bifidobacteriaceae</taxon>
        <taxon>Bifidobacterium</taxon>
    </lineage>
</organism>
<comment type="caution">
    <text evidence="1">The sequence shown here is derived from an EMBL/GenBank/DDBJ whole genome shotgun (WGS) entry which is preliminary data.</text>
</comment>
<name>A0A2N3QMH9_9BIFI</name>
<sequence>MNTMSTDNHRRQRAGRLFDADEMRAIARKPVVPAPADTERDTGRRGGARGLILRTVARLLHMTIREGE</sequence>
<protein>
    <submittedName>
        <fullName evidence="1">Uncharacterized protein</fullName>
    </submittedName>
</protein>
<reference evidence="1 2" key="1">
    <citation type="submission" date="2017-10" db="EMBL/GenBank/DDBJ databases">
        <title>Bifidobacterium genomics.</title>
        <authorList>
            <person name="Lugli G.A."/>
            <person name="Milani C."/>
            <person name="Mancabelli L."/>
        </authorList>
    </citation>
    <scope>NUCLEOTIDE SEQUENCE [LARGE SCALE GENOMIC DNA]</scope>
    <source>
        <strain evidence="1 2">1542B</strain>
    </source>
</reference>